<evidence type="ECO:0000313" key="1">
    <source>
        <dbReference type="EMBL" id="GFU42271.1"/>
    </source>
</evidence>
<evidence type="ECO:0000313" key="2">
    <source>
        <dbReference type="Proteomes" id="UP000887013"/>
    </source>
</evidence>
<keyword evidence="2" id="KW-1185">Reference proteome</keyword>
<dbReference type="Gene3D" id="3.40.50.150">
    <property type="entry name" value="Vaccinia Virus protein VP39"/>
    <property type="match status" value="1"/>
</dbReference>
<dbReference type="SUPFAM" id="SSF53335">
    <property type="entry name" value="S-adenosyl-L-methionine-dependent methyltransferases"/>
    <property type="match status" value="1"/>
</dbReference>
<dbReference type="EMBL" id="BMAW01085295">
    <property type="protein sequence ID" value="GFU42271.1"/>
    <property type="molecule type" value="Genomic_DNA"/>
</dbReference>
<accession>A0A8X6QT57</accession>
<organism evidence="1 2">
    <name type="scientific">Nephila pilipes</name>
    <name type="common">Giant wood spider</name>
    <name type="synonym">Nephila maculata</name>
    <dbReference type="NCBI Taxonomy" id="299642"/>
    <lineage>
        <taxon>Eukaryota</taxon>
        <taxon>Metazoa</taxon>
        <taxon>Ecdysozoa</taxon>
        <taxon>Arthropoda</taxon>
        <taxon>Chelicerata</taxon>
        <taxon>Arachnida</taxon>
        <taxon>Araneae</taxon>
        <taxon>Araneomorphae</taxon>
        <taxon>Entelegynae</taxon>
        <taxon>Araneoidea</taxon>
        <taxon>Nephilidae</taxon>
        <taxon>Nephila</taxon>
    </lineage>
</organism>
<dbReference type="InterPro" id="IPR029063">
    <property type="entry name" value="SAM-dependent_MTases_sf"/>
</dbReference>
<protein>
    <submittedName>
        <fullName evidence="1">Uncharacterized protein</fullName>
    </submittedName>
</protein>
<dbReference type="AlphaFoldDB" id="A0A8X6QT57"/>
<comment type="caution">
    <text evidence="1">The sequence shown here is derived from an EMBL/GenBank/DDBJ whole genome shotgun (WGS) entry which is preliminary data.</text>
</comment>
<gene>
    <name evidence="1" type="ORF">NPIL_517581</name>
</gene>
<reference evidence="1" key="1">
    <citation type="submission" date="2020-08" db="EMBL/GenBank/DDBJ databases">
        <title>Multicomponent nature underlies the extraordinary mechanical properties of spider dragline silk.</title>
        <authorList>
            <person name="Kono N."/>
            <person name="Nakamura H."/>
            <person name="Mori M."/>
            <person name="Yoshida Y."/>
            <person name="Ohtoshi R."/>
            <person name="Malay A.D."/>
            <person name="Moran D.A.P."/>
            <person name="Tomita M."/>
            <person name="Numata K."/>
            <person name="Arakawa K."/>
        </authorList>
    </citation>
    <scope>NUCLEOTIDE SEQUENCE</scope>
</reference>
<proteinExistence type="predicted"/>
<dbReference type="OrthoDB" id="66144at2759"/>
<sequence length="167" mass="19806">MNKVLSTSTFHHIQDKELAFQNVFHLLKPNGEAAFYFYLDNSFHQSVLAMLKVPMFKEKFNGLFDTNKFPAERRSLYYKEMLERIGFHNVRTMEEMRSMPYVSDKHCLDDMFDSYKPYFEVPSESVDEFKRESFKIYENVAGRYKGRPDYKMLSLSLTGVKPSTNQE</sequence>
<name>A0A8X6QT57_NEPPI</name>
<dbReference type="Proteomes" id="UP000887013">
    <property type="component" value="Unassembled WGS sequence"/>
</dbReference>